<dbReference type="Proteomes" id="UP000476820">
    <property type="component" value="Unassembled WGS sequence"/>
</dbReference>
<dbReference type="EMBL" id="SWVK01000016">
    <property type="protein sequence ID" value="NFN35810.1"/>
    <property type="molecule type" value="Genomic_DNA"/>
</dbReference>
<evidence type="ECO:0000256" key="1">
    <source>
        <dbReference type="SAM" id="MobiDB-lite"/>
    </source>
</evidence>
<dbReference type="OrthoDB" id="1934566at2"/>
<organism evidence="3 6">
    <name type="scientific">Clostridium botulinum</name>
    <dbReference type="NCBI Taxonomy" id="1491"/>
    <lineage>
        <taxon>Bacteria</taxon>
        <taxon>Bacillati</taxon>
        <taxon>Bacillota</taxon>
        <taxon>Clostridia</taxon>
        <taxon>Eubacteriales</taxon>
        <taxon>Clostridiaceae</taxon>
        <taxon>Clostridium</taxon>
    </lineage>
</organism>
<feature type="compositionally biased region" description="Low complexity" evidence="1">
    <location>
        <begin position="1"/>
        <end position="15"/>
    </location>
</feature>
<accession>A0A0L9Y9V4</accession>
<sequence>MKMNISSNLNLTSLNAEPKKTSSKVNNVSSSNDKNNITKSKDDTSFKDVLNEKSSTKVETKKDDSKNIKDKVEVTDGNVNDKDISVEDKINEIEEKIENASKDEIIEMLNSIFNMLSSVKDENIDVKDLNSDILNSIINNSGKENSNLSKLLENLLTASENPLTNLLNSDNKDLLNKLLSKLGNKLDEDTDVSNKVKDLMSQVSSSLENKENKTSNFNTAFKNFEQNANSQMNNQNIEEEKVPTSTSDEDDFLNKLLNNNKDDSVLNKINLLSSRNEINSNNVATSTESVTINKATMGDDLIKNVKLMITNSMKELTVKINPKDLGQVTISLIQENGIMKANIKANSKETFELLSQNLVEMKKAIGEQNIKVADVNVELYQEDTTFFKDEGFGRGLAKENQKQNSNNRETSEIDSIELEDDVTENLNSNLDFFA</sequence>
<evidence type="ECO:0000259" key="2">
    <source>
        <dbReference type="Pfam" id="PF02120"/>
    </source>
</evidence>
<dbReference type="CDD" id="cd17470">
    <property type="entry name" value="T3SS_Flik_C"/>
    <property type="match status" value="1"/>
</dbReference>
<keyword evidence="3" id="KW-0969">Cilium</keyword>
<keyword evidence="3" id="KW-0966">Cell projection</keyword>
<keyword evidence="3" id="KW-0282">Flagellum</keyword>
<dbReference type="AlphaFoldDB" id="A0A0L9Y9V4"/>
<gene>
    <name evidence="3" type="ORF">FC774_11680</name>
    <name evidence="4" type="ORF">FDB51_11895</name>
</gene>
<reference evidence="5 6" key="1">
    <citation type="submission" date="2019-04" db="EMBL/GenBank/DDBJ databases">
        <title>Genome sequencing of Clostridium botulinum Groups I-IV and Clostridium butyricum.</title>
        <authorList>
            <person name="Brunt J."/>
            <person name="Van Vliet A.H.M."/>
            <person name="Stringer S.C."/>
            <person name="Carter A.T."/>
            <person name="Peck M.W."/>
        </authorList>
    </citation>
    <scope>NUCLEOTIDE SEQUENCE [LARGE SCALE GENOMIC DNA]</scope>
    <source>
        <strain evidence="3 6">1605</strain>
        <strain evidence="4 5">CB-K-33E</strain>
    </source>
</reference>
<protein>
    <submittedName>
        <fullName evidence="3">Flagellar hook-length control protein FliK</fullName>
    </submittedName>
</protein>
<evidence type="ECO:0000313" key="5">
    <source>
        <dbReference type="Proteomes" id="UP000473681"/>
    </source>
</evidence>
<dbReference type="InterPro" id="IPR038610">
    <property type="entry name" value="FliK-like_C_sf"/>
</dbReference>
<evidence type="ECO:0000313" key="6">
    <source>
        <dbReference type="Proteomes" id="UP000476820"/>
    </source>
</evidence>
<dbReference type="Pfam" id="PF02120">
    <property type="entry name" value="Flg_hook"/>
    <property type="match status" value="1"/>
</dbReference>
<dbReference type="Proteomes" id="UP000473681">
    <property type="component" value="Unassembled WGS sequence"/>
</dbReference>
<dbReference type="Gene3D" id="3.30.750.140">
    <property type="match status" value="1"/>
</dbReference>
<dbReference type="EMBL" id="SWOV01000032">
    <property type="protein sequence ID" value="NFF88526.1"/>
    <property type="molecule type" value="Genomic_DNA"/>
</dbReference>
<feature type="domain" description="Flagellar hook-length control protein-like C-terminal" evidence="2">
    <location>
        <begin position="304"/>
        <end position="384"/>
    </location>
</feature>
<feature type="region of interest" description="Disordered" evidence="1">
    <location>
        <begin position="1"/>
        <end position="43"/>
    </location>
</feature>
<proteinExistence type="predicted"/>
<dbReference type="RefSeq" id="WP_053342161.1">
    <property type="nucleotide sequence ID" value="NZ_LFPA01000124.1"/>
</dbReference>
<comment type="caution">
    <text evidence="3">The sequence shown here is derived from an EMBL/GenBank/DDBJ whole genome shotgun (WGS) entry which is preliminary data.</text>
</comment>
<name>A0A0L9Y9V4_CLOBO</name>
<dbReference type="InterPro" id="IPR021136">
    <property type="entry name" value="Flagellar_hook_control-like_C"/>
</dbReference>
<evidence type="ECO:0000313" key="3">
    <source>
        <dbReference type="EMBL" id="NFF88526.1"/>
    </source>
</evidence>
<evidence type="ECO:0000313" key="4">
    <source>
        <dbReference type="EMBL" id="NFN35810.1"/>
    </source>
</evidence>
<feature type="compositionally biased region" description="Low complexity" evidence="1">
    <location>
        <begin position="23"/>
        <end position="35"/>
    </location>
</feature>